<dbReference type="CDD" id="cd18787">
    <property type="entry name" value="SF2_C_DEAD"/>
    <property type="match status" value="1"/>
</dbReference>
<comment type="subunit">
    <text evidence="13">Component of pre-60S ribosomal complexes.</text>
</comment>
<comment type="subcellular location">
    <subcellularLocation>
        <location evidence="1">Nucleus</location>
        <location evidence="1">Nucleolus</location>
    </subcellularLocation>
</comment>
<evidence type="ECO:0000256" key="14">
    <source>
        <dbReference type="ARBA" id="ARBA00047984"/>
    </source>
</evidence>
<dbReference type="GO" id="GO:0005730">
    <property type="term" value="C:nucleolus"/>
    <property type="evidence" value="ECO:0007669"/>
    <property type="project" value="UniProtKB-SubCell"/>
</dbReference>
<dbReference type="Pfam" id="PF23681">
    <property type="entry name" value="CTT_SPB4"/>
    <property type="match status" value="1"/>
</dbReference>
<dbReference type="PROSITE" id="PS51193">
    <property type="entry name" value="HELICASE_ATP_BIND_2"/>
    <property type="match status" value="1"/>
</dbReference>
<dbReference type="GO" id="GO:1902626">
    <property type="term" value="P:assembly of large subunit precursor of preribosome"/>
    <property type="evidence" value="ECO:0007669"/>
    <property type="project" value="EnsemblFungi"/>
</dbReference>
<dbReference type="InterPro" id="IPR001650">
    <property type="entry name" value="Helicase_C-like"/>
</dbReference>
<keyword evidence="10" id="KW-0539">Nucleus</keyword>
<dbReference type="Proteomes" id="UP000243515">
    <property type="component" value="Unassembled WGS sequence"/>
</dbReference>
<feature type="domain" description="Helicase ATP-binding" evidence="19">
    <location>
        <begin position="16"/>
        <end position="310"/>
    </location>
</feature>
<dbReference type="AlphaFoldDB" id="A0A232LYT9"/>
<name>A0A232LYT9_9EURO</name>
<dbReference type="Pfam" id="PF00270">
    <property type="entry name" value="DEAD"/>
    <property type="match status" value="1"/>
</dbReference>
<evidence type="ECO:0000256" key="8">
    <source>
        <dbReference type="ARBA" id="ARBA00022884"/>
    </source>
</evidence>
<dbReference type="GO" id="GO:0030686">
    <property type="term" value="C:90S preribosome"/>
    <property type="evidence" value="ECO:0007669"/>
    <property type="project" value="EnsemblFungi"/>
</dbReference>
<evidence type="ECO:0000256" key="4">
    <source>
        <dbReference type="ARBA" id="ARBA00022741"/>
    </source>
</evidence>
<dbReference type="EMBL" id="NPHW01003592">
    <property type="protein sequence ID" value="OXV09331.1"/>
    <property type="molecule type" value="Genomic_DNA"/>
</dbReference>
<keyword evidence="8 16" id="KW-0694">RNA-binding</keyword>
<dbReference type="OrthoDB" id="7396459at2759"/>
<comment type="function">
    <text evidence="11">ATP-binding RNA helicase involved in the biogenesis of 60S ribosomal subunits. Binds 90S pre-ribosomal particles and dissociates from pre-60S ribosomal particles after processing of 27SB pre-rRNA. Required for the normal formation of 18S rRNA through the processing of pre-rRNAs at sites A0, A1 and A2, and the normal formation of 25S and 5.8S rRNAs through the processing of pre-rRNAs at sites C1 and C2.</text>
</comment>
<dbReference type="InterPro" id="IPR000629">
    <property type="entry name" value="RNA-helicase_DEAD-box_CS"/>
</dbReference>
<evidence type="ECO:0000313" key="21">
    <source>
        <dbReference type="EMBL" id="OXV09331.1"/>
    </source>
</evidence>
<dbReference type="SMART" id="SM01178">
    <property type="entry name" value="DUF4217"/>
    <property type="match status" value="1"/>
</dbReference>
<dbReference type="PROSITE" id="PS51192">
    <property type="entry name" value="HELICASE_ATP_BIND_1"/>
    <property type="match status" value="1"/>
</dbReference>
<feature type="region of interest" description="Disordered" evidence="17">
    <location>
        <begin position="532"/>
        <end position="633"/>
    </location>
</feature>
<evidence type="ECO:0000259" key="18">
    <source>
        <dbReference type="PROSITE" id="PS51192"/>
    </source>
</evidence>
<dbReference type="Gene3D" id="3.40.50.300">
    <property type="entry name" value="P-loop containing nucleotide triphosphate hydrolases"/>
    <property type="match status" value="2"/>
</dbReference>
<keyword evidence="22" id="KW-1185">Reference proteome</keyword>
<dbReference type="InterPro" id="IPR014001">
    <property type="entry name" value="Helicase_ATP-bd"/>
</dbReference>
<feature type="domain" description="Helicase C-terminal" evidence="20">
    <location>
        <begin position="287"/>
        <end position="447"/>
    </location>
</feature>
<sequence>MAPKSPSATSSSRAWESLNPPLSGWIRDAVLAMGFSLMTPVQASTIPLFMGHKDVVVEAVTGSGKTLSFLIPVVEKLLRLEEPIKKHHIGAIIVSPTRELALQIYNVLLSLLAFHPPSIAVLKPPVDDEDMSISCQKYPASTLKVVPLLLLGGTTSPAEDLSTFLKRSPNVLVATPGRLVELLSSPHVHCPQSSFEMLVLDEADRLLDLGFKEDLQKILARLPKQRRTGLFSASVSEAVDQIIRVGLRNPFKVAVKVRGATGAEDKRTPASLQMTYILTPPTHKLLSIKQLLMSLESTPQKSIIYFSTCAGVDYFQYITPLFLQNFVVIPLHGKHPPNVRQRNFNRFANSHTPCILLTTDVAARGLDIPSVDLVIQLDPPSDPKVFIHRCGRAGRAGRRGLSVVLLHPGREEDYVPFLEVRKTPVALYNNDKIFISDTDAINATELIRRAILGDRALHDKAQKAFVSWVRSYSKHQASSIFRIADLDWEALGHAWGLLKLPKMPELKNFTGDKNLGVEIDWDNYSYKDRQREKDRQTVLSETRSSSSNTHQPSKKRAASENIPWSQNLDKKNEREKRRERKRARKERERWEKLTDEEKQKFRETEEMLDQVRQVQQRKGPSAAESEEEFQGFD</sequence>
<dbReference type="InterPro" id="IPR056330">
    <property type="entry name" value="CTT_SPB4"/>
</dbReference>
<comment type="domain">
    <text evidence="16">The Q motif is unique to and characteristic of the DEAD box family of RNA helicases and controls ATP binding and hydrolysis.</text>
</comment>
<dbReference type="Pfam" id="PF13959">
    <property type="entry name" value="CTE_SPB4"/>
    <property type="match status" value="1"/>
</dbReference>
<evidence type="ECO:0000256" key="13">
    <source>
        <dbReference type="ARBA" id="ARBA00038757"/>
    </source>
</evidence>
<keyword evidence="9" id="KW-0175">Coiled coil</keyword>
<dbReference type="Pfam" id="PF00271">
    <property type="entry name" value="Helicase_C"/>
    <property type="match status" value="1"/>
</dbReference>
<reference evidence="21 22" key="1">
    <citation type="journal article" date="2015" name="Environ. Microbiol.">
        <title>Metagenome sequence of Elaphomyces granulatus from sporocarp tissue reveals Ascomycota ectomycorrhizal fingerprints of genome expansion and a Proteobacteria-rich microbiome.</title>
        <authorList>
            <person name="Quandt C.A."/>
            <person name="Kohler A."/>
            <person name="Hesse C.N."/>
            <person name="Sharpton T.J."/>
            <person name="Martin F."/>
            <person name="Spatafora J.W."/>
        </authorList>
    </citation>
    <scope>NUCLEOTIDE SEQUENCE [LARGE SCALE GENOMIC DNA]</scope>
    <source>
        <strain evidence="21 22">OSC145934</strain>
    </source>
</reference>
<dbReference type="PROSITE" id="PS51194">
    <property type="entry name" value="HELICASE_CTER"/>
    <property type="match status" value="1"/>
</dbReference>
<evidence type="ECO:0000256" key="17">
    <source>
        <dbReference type="SAM" id="MobiDB-lite"/>
    </source>
</evidence>
<dbReference type="SMART" id="SM00490">
    <property type="entry name" value="HELICc"/>
    <property type="match status" value="1"/>
</dbReference>
<dbReference type="GO" id="GO:0003723">
    <property type="term" value="F:RNA binding"/>
    <property type="evidence" value="ECO:0007669"/>
    <property type="project" value="UniProtKB-UniRule"/>
</dbReference>
<gene>
    <name evidence="21" type="ORF">Egran_02907</name>
</gene>
<evidence type="ECO:0000256" key="6">
    <source>
        <dbReference type="ARBA" id="ARBA00022806"/>
    </source>
</evidence>
<dbReference type="InterPro" id="IPR027417">
    <property type="entry name" value="P-loop_NTPase"/>
</dbReference>
<feature type="compositionally biased region" description="Acidic residues" evidence="17">
    <location>
        <begin position="624"/>
        <end position="633"/>
    </location>
</feature>
<evidence type="ECO:0000256" key="3">
    <source>
        <dbReference type="ARBA" id="ARBA00022552"/>
    </source>
</evidence>
<comment type="caution">
    <text evidence="21">The sequence shown here is derived from an EMBL/GenBank/DDBJ whole genome shotgun (WGS) entry which is preliminary data.</text>
</comment>
<dbReference type="SMART" id="SM00487">
    <property type="entry name" value="DEXDc"/>
    <property type="match status" value="1"/>
</dbReference>
<evidence type="ECO:0000256" key="15">
    <source>
        <dbReference type="RuleBase" id="RU000492"/>
    </source>
</evidence>
<evidence type="ECO:0000256" key="2">
    <source>
        <dbReference type="ARBA" id="ARBA00022517"/>
    </source>
</evidence>
<proteinExistence type="inferred from homology"/>
<dbReference type="InterPro" id="IPR014013">
    <property type="entry name" value="Helic_SF1/SF2_ATP-bd_DinG/Rad3"/>
</dbReference>
<keyword evidence="5 15" id="KW-0378">Hydrolase</keyword>
<dbReference type="EC" id="3.6.4.13" evidence="16"/>
<keyword evidence="3" id="KW-0698">rRNA processing</keyword>
<dbReference type="PROSITE" id="PS00039">
    <property type="entry name" value="DEAD_ATP_HELICASE"/>
    <property type="match status" value="1"/>
</dbReference>
<evidence type="ECO:0000256" key="1">
    <source>
        <dbReference type="ARBA" id="ARBA00004604"/>
    </source>
</evidence>
<accession>A0A232LYT9</accession>
<organism evidence="21 22">
    <name type="scientific">Elaphomyces granulatus</name>
    <dbReference type="NCBI Taxonomy" id="519963"/>
    <lineage>
        <taxon>Eukaryota</taxon>
        <taxon>Fungi</taxon>
        <taxon>Dikarya</taxon>
        <taxon>Ascomycota</taxon>
        <taxon>Pezizomycotina</taxon>
        <taxon>Eurotiomycetes</taxon>
        <taxon>Eurotiomycetidae</taxon>
        <taxon>Eurotiales</taxon>
        <taxon>Elaphomycetaceae</taxon>
        <taxon>Elaphomyces</taxon>
    </lineage>
</organism>
<dbReference type="SUPFAM" id="SSF52540">
    <property type="entry name" value="P-loop containing nucleoside triphosphate hydrolases"/>
    <property type="match status" value="2"/>
</dbReference>
<feature type="compositionally biased region" description="Polar residues" evidence="17">
    <location>
        <begin position="537"/>
        <end position="551"/>
    </location>
</feature>
<evidence type="ECO:0000256" key="7">
    <source>
        <dbReference type="ARBA" id="ARBA00022840"/>
    </source>
</evidence>
<keyword evidence="2" id="KW-0690">Ribosome biogenesis</keyword>
<evidence type="ECO:0000259" key="20">
    <source>
        <dbReference type="PROSITE" id="PS51194"/>
    </source>
</evidence>
<dbReference type="InterPro" id="IPR011545">
    <property type="entry name" value="DEAD/DEAH_box_helicase_dom"/>
</dbReference>
<evidence type="ECO:0000256" key="12">
    <source>
        <dbReference type="ARBA" id="ARBA00038002"/>
    </source>
</evidence>
<keyword evidence="6 15" id="KW-0347">Helicase</keyword>
<evidence type="ECO:0000313" key="22">
    <source>
        <dbReference type="Proteomes" id="UP000243515"/>
    </source>
</evidence>
<dbReference type="GO" id="GO:0005654">
    <property type="term" value="C:nucleoplasm"/>
    <property type="evidence" value="ECO:0007669"/>
    <property type="project" value="EnsemblFungi"/>
</dbReference>
<keyword evidence="4 15" id="KW-0547">Nucleotide-binding</keyword>
<evidence type="ECO:0000259" key="19">
    <source>
        <dbReference type="PROSITE" id="PS51193"/>
    </source>
</evidence>
<comment type="function">
    <text evidence="16">RNA helicase.</text>
</comment>
<dbReference type="GO" id="GO:0000470">
    <property type="term" value="P:maturation of LSU-rRNA"/>
    <property type="evidence" value="ECO:0007669"/>
    <property type="project" value="EnsemblFungi"/>
</dbReference>
<evidence type="ECO:0000256" key="11">
    <source>
        <dbReference type="ARBA" id="ARBA00037566"/>
    </source>
</evidence>
<dbReference type="InterPro" id="IPR025313">
    <property type="entry name" value="SPB4-like_CTE"/>
</dbReference>
<keyword evidence="7 15" id="KW-0067">ATP-binding</keyword>
<dbReference type="GO" id="GO:0030687">
    <property type="term" value="C:preribosome, large subunit precursor"/>
    <property type="evidence" value="ECO:0007669"/>
    <property type="project" value="EnsemblFungi"/>
</dbReference>
<comment type="catalytic activity">
    <reaction evidence="14 16">
        <text>ATP + H2O = ADP + phosphate + H(+)</text>
        <dbReference type="Rhea" id="RHEA:13065"/>
        <dbReference type="ChEBI" id="CHEBI:15377"/>
        <dbReference type="ChEBI" id="CHEBI:15378"/>
        <dbReference type="ChEBI" id="CHEBI:30616"/>
        <dbReference type="ChEBI" id="CHEBI:43474"/>
        <dbReference type="ChEBI" id="CHEBI:456216"/>
        <dbReference type="EC" id="3.6.4.13"/>
    </reaction>
</comment>
<comment type="similarity">
    <text evidence="12">Belongs to the DEAD box helicase family. DDX55/SPB4 subfamily.</text>
</comment>
<dbReference type="PANTHER" id="PTHR24031">
    <property type="entry name" value="RNA HELICASE"/>
    <property type="match status" value="1"/>
</dbReference>
<evidence type="ECO:0000256" key="9">
    <source>
        <dbReference type="ARBA" id="ARBA00023054"/>
    </source>
</evidence>
<evidence type="ECO:0000256" key="16">
    <source>
        <dbReference type="RuleBase" id="RU365068"/>
    </source>
</evidence>
<evidence type="ECO:0000256" key="5">
    <source>
        <dbReference type="ARBA" id="ARBA00022801"/>
    </source>
</evidence>
<dbReference type="GO" id="GO:0003724">
    <property type="term" value="F:RNA helicase activity"/>
    <property type="evidence" value="ECO:0007669"/>
    <property type="project" value="UniProtKB-EC"/>
</dbReference>
<feature type="compositionally biased region" description="Basic and acidic residues" evidence="17">
    <location>
        <begin position="585"/>
        <end position="605"/>
    </location>
</feature>
<evidence type="ECO:0000256" key="10">
    <source>
        <dbReference type="ARBA" id="ARBA00023242"/>
    </source>
</evidence>
<dbReference type="CDD" id="cd17960">
    <property type="entry name" value="DEADc_DDX55"/>
    <property type="match status" value="1"/>
</dbReference>
<dbReference type="GO" id="GO:0005524">
    <property type="term" value="F:ATP binding"/>
    <property type="evidence" value="ECO:0007669"/>
    <property type="project" value="UniProtKB-UniRule"/>
</dbReference>
<feature type="domain" description="Helicase ATP-binding" evidence="18">
    <location>
        <begin position="46"/>
        <end position="253"/>
    </location>
</feature>
<dbReference type="GO" id="GO:0016887">
    <property type="term" value="F:ATP hydrolysis activity"/>
    <property type="evidence" value="ECO:0007669"/>
    <property type="project" value="RHEA"/>
</dbReference>
<protein>
    <recommendedName>
        <fullName evidence="16">ATP-dependent RNA helicase</fullName>
        <ecNumber evidence="16">3.6.4.13</ecNumber>
    </recommendedName>
</protein>